<dbReference type="SMART" id="SM00558">
    <property type="entry name" value="JmjC"/>
    <property type="match status" value="1"/>
</dbReference>
<accession>A0ABU4JLG1</accession>
<dbReference type="PANTHER" id="PTHR12461:SF105">
    <property type="entry name" value="HYPOXIA-INDUCIBLE FACTOR 1-ALPHA INHIBITOR"/>
    <property type="match status" value="1"/>
</dbReference>
<keyword evidence="3" id="KW-1185">Reference proteome</keyword>
<protein>
    <submittedName>
        <fullName evidence="2">Cupin-like domain-containing protein</fullName>
    </submittedName>
</protein>
<dbReference type="RefSeq" id="WP_063970262.1">
    <property type="nucleotide sequence ID" value="NZ_JAMXLT020000034.1"/>
</dbReference>
<dbReference type="EMBL" id="JAMXLT020000034">
    <property type="protein sequence ID" value="MDW8550525.1"/>
    <property type="molecule type" value="Genomic_DNA"/>
</dbReference>
<dbReference type="PANTHER" id="PTHR12461">
    <property type="entry name" value="HYPOXIA-INDUCIBLE FACTOR 1 ALPHA INHIBITOR-RELATED"/>
    <property type="match status" value="1"/>
</dbReference>
<dbReference type="InterPro" id="IPR003347">
    <property type="entry name" value="JmjC_dom"/>
</dbReference>
<reference evidence="2 3" key="1">
    <citation type="submission" date="2023-11" db="EMBL/GenBank/DDBJ databases">
        <title>First isolation, identification, and characterization of non-pathogenic Epilithonimonas ginsengisoli isolated from diseased farmed rainbow trout (Oncorhynchus mykiss) in Chile.</title>
        <authorList>
            <person name="Miranda C.D."/>
            <person name="Irgang R."/>
            <person name="Concha C."/>
            <person name="Rojas R."/>
            <person name="Avendano R."/>
        </authorList>
    </citation>
    <scope>NUCLEOTIDE SEQUENCE [LARGE SCALE GENOMIC DNA]</scope>
    <source>
        <strain evidence="2 3">FP99</strain>
    </source>
</reference>
<dbReference type="Pfam" id="PF13621">
    <property type="entry name" value="Cupin_8"/>
    <property type="match status" value="1"/>
</dbReference>
<feature type="domain" description="JmjC" evidence="1">
    <location>
        <begin position="95"/>
        <end position="252"/>
    </location>
</feature>
<evidence type="ECO:0000313" key="3">
    <source>
        <dbReference type="Proteomes" id="UP001204439"/>
    </source>
</evidence>
<dbReference type="InterPro" id="IPR041667">
    <property type="entry name" value="Cupin_8"/>
</dbReference>
<dbReference type="SUPFAM" id="SSF51197">
    <property type="entry name" value="Clavaminate synthase-like"/>
    <property type="match status" value="1"/>
</dbReference>
<comment type="caution">
    <text evidence="2">The sequence shown here is derived from an EMBL/GenBank/DDBJ whole genome shotgun (WGS) entry which is preliminary data.</text>
</comment>
<dbReference type="Gene3D" id="2.60.120.650">
    <property type="entry name" value="Cupin"/>
    <property type="match status" value="1"/>
</dbReference>
<sequence length="303" mass="35680">MKLKEIGRIRNISSEAFTSKFMKPNIPVIIEDFIDAESPALKNWNYDYFKEIAGDDEVDVYGEEIHSLDRAASKPLARMKFSEYLDLISREKTKYRLFLFNLLTIKPELKKDVVYKDITKGKVLSWLPFMFFGGKGSNTRNHVDIDMSHVFLTQYQGVKRVWLFPLSQSDLIYKLPYNFHSIANLKTSSQEEFPGLKYLDGYEAVLKPGQTLYMPSGWWHFIQYETEGYSISVRALPFQLIEKWRGFKNLVITQQFDNLMRKLFKEKWFDYKVSIAKRRAQTAIDRIEGRHVLDDIPDIPIHF</sequence>
<evidence type="ECO:0000259" key="1">
    <source>
        <dbReference type="PROSITE" id="PS51184"/>
    </source>
</evidence>
<evidence type="ECO:0000313" key="2">
    <source>
        <dbReference type="EMBL" id="MDW8550525.1"/>
    </source>
</evidence>
<dbReference type="Proteomes" id="UP001204439">
    <property type="component" value="Unassembled WGS sequence"/>
</dbReference>
<organism evidence="2 3">
    <name type="scientific">Epilithonimonas ginsengisoli</name>
    <dbReference type="NCBI Taxonomy" id="1245592"/>
    <lineage>
        <taxon>Bacteria</taxon>
        <taxon>Pseudomonadati</taxon>
        <taxon>Bacteroidota</taxon>
        <taxon>Flavobacteriia</taxon>
        <taxon>Flavobacteriales</taxon>
        <taxon>Weeksellaceae</taxon>
        <taxon>Chryseobacterium group</taxon>
        <taxon>Epilithonimonas</taxon>
    </lineage>
</organism>
<name>A0ABU4JLG1_9FLAO</name>
<dbReference type="PROSITE" id="PS51184">
    <property type="entry name" value="JMJC"/>
    <property type="match status" value="1"/>
</dbReference>
<proteinExistence type="predicted"/>
<gene>
    <name evidence="2" type="ORF">NG800_016475</name>
</gene>